<dbReference type="EMBL" id="FOEN01000001">
    <property type="protein sequence ID" value="SEP68901.1"/>
    <property type="molecule type" value="Genomic_DNA"/>
</dbReference>
<dbReference type="PANTHER" id="PTHR42711:SF4">
    <property type="entry name" value="ABC TRANSPORTER RELATED"/>
    <property type="match status" value="1"/>
</dbReference>
<accession>A0A1H8ZX92</accession>
<evidence type="ECO:0000256" key="1">
    <source>
        <dbReference type="ARBA" id="ARBA00022448"/>
    </source>
</evidence>
<organism evidence="5 6">
    <name type="scientific">Ignavigranum ruoffiae</name>
    <dbReference type="NCBI Taxonomy" id="89093"/>
    <lineage>
        <taxon>Bacteria</taxon>
        <taxon>Bacillati</taxon>
        <taxon>Bacillota</taxon>
        <taxon>Bacilli</taxon>
        <taxon>Lactobacillales</taxon>
        <taxon>Aerococcaceae</taxon>
        <taxon>Ignavigranum</taxon>
    </lineage>
</organism>
<proteinExistence type="predicted"/>
<feature type="domain" description="ABC transporter" evidence="4">
    <location>
        <begin position="22"/>
        <end position="255"/>
    </location>
</feature>
<dbReference type="GO" id="GO:0016887">
    <property type="term" value="F:ATP hydrolysis activity"/>
    <property type="evidence" value="ECO:0007669"/>
    <property type="project" value="InterPro"/>
</dbReference>
<dbReference type="OrthoDB" id="9804819at2"/>
<dbReference type="InterPro" id="IPR003439">
    <property type="entry name" value="ABC_transporter-like_ATP-bd"/>
</dbReference>
<dbReference type="PROSITE" id="PS50893">
    <property type="entry name" value="ABC_TRANSPORTER_2"/>
    <property type="match status" value="1"/>
</dbReference>
<protein>
    <submittedName>
        <fullName evidence="5">ABC-2 type transport system ATP-binding protein</fullName>
    </submittedName>
</protein>
<dbReference type="Proteomes" id="UP000198833">
    <property type="component" value="Unassembled WGS sequence"/>
</dbReference>
<dbReference type="InterPro" id="IPR050763">
    <property type="entry name" value="ABC_transporter_ATP-binding"/>
</dbReference>
<dbReference type="PANTHER" id="PTHR42711">
    <property type="entry name" value="ABC TRANSPORTER ATP-BINDING PROTEIN"/>
    <property type="match status" value="1"/>
</dbReference>
<evidence type="ECO:0000313" key="5">
    <source>
        <dbReference type="EMBL" id="SEP68901.1"/>
    </source>
</evidence>
<evidence type="ECO:0000259" key="4">
    <source>
        <dbReference type="PROSITE" id="PS50893"/>
    </source>
</evidence>
<evidence type="ECO:0000256" key="3">
    <source>
        <dbReference type="ARBA" id="ARBA00022840"/>
    </source>
</evidence>
<gene>
    <name evidence="5" type="ORF">SAMN04488558_101362</name>
</gene>
<keyword evidence="2" id="KW-0547">Nucleotide-binding</keyword>
<dbReference type="InterPro" id="IPR003593">
    <property type="entry name" value="AAA+_ATPase"/>
</dbReference>
<dbReference type="Pfam" id="PF00005">
    <property type="entry name" value="ABC_tran"/>
    <property type="match status" value="1"/>
</dbReference>
<dbReference type="GO" id="GO:0005524">
    <property type="term" value="F:ATP binding"/>
    <property type="evidence" value="ECO:0007669"/>
    <property type="project" value="UniProtKB-KW"/>
</dbReference>
<keyword evidence="6" id="KW-1185">Reference proteome</keyword>
<dbReference type="STRING" id="89093.SAMN04488558_101362"/>
<keyword evidence="3 5" id="KW-0067">ATP-binding</keyword>
<reference evidence="5 6" key="1">
    <citation type="submission" date="2016-10" db="EMBL/GenBank/DDBJ databases">
        <authorList>
            <person name="de Groot N.N."/>
        </authorList>
    </citation>
    <scope>NUCLEOTIDE SEQUENCE [LARGE SCALE GENOMIC DNA]</scope>
    <source>
        <strain evidence="5 6">DSM 15695</strain>
    </source>
</reference>
<dbReference type="AlphaFoldDB" id="A0A1H8ZX92"/>
<dbReference type="InterPro" id="IPR027417">
    <property type="entry name" value="P-loop_NTPase"/>
</dbReference>
<dbReference type="RefSeq" id="WP_092570167.1">
    <property type="nucleotide sequence ID" value="NZ_CP149446.1"/>
</dbReference>
<name>A0A1H8ZX92_9LACT</name>
<keyword evidence="1" id="KW-0813">Transport</keyword>
<evidence type="ECO:0000256" key="2">
    <source>
        <dbReference type="ARBA" id="ARBA00022741"/>
    </source>
</evidence>
<dbReference type="SUPFAM" id="SSF52540">
    <property type="entry name" value="P-loop containing nucleoside triphosphate hydrolases"/>
    <property type="match status" value="1"/>
</dbReference>
<evidence type="ECO:0000313" key="6">
    <source>
        <dbReference type="Proteomes" id="UP000198833"/>
    </source>
</evidence>
<dbReference type="Gene3D" id="3.40.50.300">
    <property type="entry name" value="P-loop containing nucleotide triphosphate hydrolases"/>
    <property type="match status" value="1"/>
</dbReference>
<dbReference type="SMART" id="SM00382">
    <property type="entry name" value="AAA"/>
    <property type="match status" value="1"/>
</dbReference>
<sequence>MISINNLTYKYTSFKKEVGLLGTLRDLKKRNKFEKIALDDLSMSISSGEIVGILGKNGAGKTTLIKILTGILAPTQGKVYCNKMIPYLRERDYLKNIGVLIGQKSQLIWDLPAIDTLKMLQVIYEIDDFKFKKNISEMLILLNLESKINIPVRKLSLGERIKFELMCALIHMPRILYLDEPTIGLDITSQYAIHSFLKKINHEKGITILLTSHNMKDIESLCDRVVILNQGKIFEDSSLKDIVKKYSASEKIIIKFFNKIPEKFTHYYQLSKDTIEVSNSDFLKILDDLSLSNIYSINREITSFEDVIFKVFSMESDNL</sequence>